<reference evidence="2 3" key="1">
    <citation type="journal article" date="2013" name="Nature">
        <title>Insights into bilaterian evolution from three spiralian genomes.</title>
        <authorList>
            <person name="Simakov O."/>
            <person name="Marletaz F."/>
            <person name="Cho S.J."/>
            <person name="Edsinger-Gonzales E."/>
            <person name="Havlak P."/>
            <person name="Hellsten U."/>
            <person name="Kuo D.H."/>
            <person name="Larsson T."/>
            <person name="Lv J."/>
            <person name="Arendt D."/>
            <person name="Savage R."/>
            <person name="Osoegawa K."/>
            <person name="de Jong P."/>
            <person name="Grimwood J."/>
            <person name="Chapman J.A."/>
            <person name="Shapiro H."/>
            <person name="Aerts A."/>
            <person name="Otillar R.P."/>
            <person name="Terry A.Y."/>
            <person name="Boore J.L."/>
            <person name="Grigoriev I.V."/>
            <person name="Lindberg D.R."/>
            <person name="Seaver E.C."/>
            <person name="Weisblat D.A."/>
            <person name="Putnam N.H."/>
            <person name="Rokhsar D.S."/>
        </authorList>
    </citation>
    <scope>NUCLEOTIDE SEQUENCE [LARGE SCALE GENOMIC DNA]</scope>
</reference>
<evidence type="ECO:0000313" key="3">
    <source>
        <dbReference type="Proteomes" id="UP000030746"/>
    </source>
</evidence>
<gene>
    <name evidence="2" type="ORF">LOTGIDRAFT_174355</name>
</gene>
<evidence type="ECO:0000313" key="2">
    <source>
        <dbReference type="EMBL" id="ESO98099.1"/>
    </source>
</evidence>
<keyword evidence="1" id="KW-0175">Coiled coil</keyword>
<dbReference type="RefSeq" id="XP_009051209.1">
    <property type="nucleotide sequence ID" value="XM_009052961.1"/>
</dbReference>
<organism evidence="2 3">
    <name type="scientific">Lottia gigantea</name>
    <name type="common">Giant owl limpet</name>
    <dbReference type="NCBI Taxonomy" id="225164"/>
    <lineage>
        <taxon>Eukaryota</taxon>
        <taxon>Metazoa</taxon>
        <taxon>Spiralia</taxon>
        <taxon>Lophotrochozoa</taxon>
        <taxon>Mollusca</taxon>
        <taxon>Gastropoda</taxon>
        <taxon>Patellogastropoda</taxon>
        <taxon>Lottioidea</taxon>
        <taxon>Lottiidae</taxon>
        <taxon>Lottia</taxon>
    </lineage>
</organism>
<evidence type="ECO:0000256" key="1">
    <source>
        <dbReference type="SAM" id="Coils"/>
    </source>
</evidence>
<accession>V4C8M5</accession>
<dbReference type="KEGG" id="lgi:LOTGIDRAFT_174355"/>
<sequence length="496" mass="58740">MANKFGLGSLSLETKKPNTTAWINKAKPYFLDQIGDTLQGDLDMNNFSITNLKSLENDNDAIHKKYLMQQLNLIEVNKDHLKERINDVKRFFKRQMNNKDFIDDTKLQQEVKVDSLFFTQGLSRHNNKFNAKKVLQFINGTKNVETKEYESNDENNKLHHLYEIKTSGKYIDRLRMLIIQDKEEDEFILSDFDMILETETPPSMNIIRNPEPQKDISFYEFLRATDFEYVKLYFVDNDKDTFQQELNALETKLNSELQKELTNIHQQIQNIDDSVIQQQINTINNLVLKQDKNIVALEKKKESYYFNLPFGNLRDYDASITDNIDKSKDYGYKKYGFTANIRVYSVPNYTIHPKNIFDPDAHKSYQPIYFDFRGKLIIEITFSFQVKVDSLFFTQGFFTRGLRRHNKKFNAKKVLQFINGTKNVETKEYESNDENNKLHHLYEIKTSGKYIDRFRMLIIQDKEEDEYILSDFDMILETETPPSMNIIRNPEPQKKI</sequence>
<name>V4C8M5_LOTGI</name>
<keyword evidence="3" id="KW-1185">Reference proteome</keyword>
<protein>
    <submittedName>
        <fullName evidence="2">Uncharacterized protein</fullName>
    </submittedName>
</protein>
<dbReference type="CTD" id="20242712"/>
<feature type="coiled-coil region" evidence="1">
    <location>
        <begin position="239"/>
        <end position="274"/>
    </location>
</feature>
<dbReference type="EMBL" id="KB201276">
    <property type="protein sequence ID" value="ESO98099.1"/>
    <property type="molecule type" value="Genomic_DNA"/>
</dbReference>
<dbReference type="Proteomes" id="UP000030746">
    <property type="component" value="Unassembled WGS sequence"/>
</dbReference>
<dbReference type="AlphaFoldDB" id="V4C8M5"/>
<proteinExistence type="predicted"/>
<dbReference type="GeneID" id="20242712"/>
<dbReference type="HOGENOM" id="CLU_023431_6_1_1"/>